<proteinExistence type="predicted"/>
<keyword evidence="1" id="KW-0732">Signal</keyword>
<dbReference type="EMBL" id="GGFK01015160">
    <property type="protein sequence ID" value="MBW48481.1"/>
    <property type="molecule type" value="Transcribed_RNA"/>
</dbReference>
<dbReference type="AlphaFoldDB" id="A0A2M4B658"/>
<organism evidence="2">
    <name type="scientific">Anopheles triannulatus</name>
    <dbReference type="NCBI Taxonomy" id="58253"/>
    <lineage>
        <taxon>Eukaryota</taxon>
        <taxon>Metazoa</taxon>
        <taxon>Ecdysozoa</taxon>
        <taxon>Arthropoda</taxon>
        <taxon>Hexapoda</taxon>
        <taxon>Insecta</taxon>
        <taxon>Pterygota</taxon>
        <taxon>Neoptera</taxon>
        <taxon>Endopterygota</taxon>
        <taxon>Diptera</taxon>
        <taxon>Nematocera</taxon>
        <taxon>Culicoidea</taxon>
        <taxon>Culicidae</taxon>
        <taxon>Anophelinae</taxon>
        <taxon>Anopheles</taxon>
    </lineage>
</organism>
<feature type="signal peptide" evidence="1">
    <location>
        <begin position="1"/>
        <end position="24"/>
    </location>
</feature>
<accession>A0A2M4B658</accession>
<reference evidence="2" key="1">
    <citation type="submission" date="2018-01" db="EMBL/GenBank/DDBJ databases">
        <title>An insight into the sialome of Amazonian anophelines.</title>
        <authorList>
            <person name="Ribeiro J.M."/>
            <person name="Scarpassa V."/>
            <person name="Calvo E."/>
        </authorList>
    </citation>
    <scope>NUCLEOTIDE SEQUENCE</scope>
    <source>
        <tissue evidence="2">Salivary glands</tissue>
    </source>
</reference>
<protein>
    <submittedName>
        <fullName evidence="2">Putative secreted protein</fullName>
    </submittedName>
</protein>
<name>A0A2M4B658_9DIPT</name>
<feature type="chain" id="PRO_5014824454" evidence="1">
    <location>
        <begin position="25"/>
        <end position="67"/>
    </location>
</feature>
<evidence type="ECO:0000256" key="1">
    <source>
        <dbReference type="SAM" id="SignalP"/>
    </source>
</evidence>
<evidence type="ECO:0000313" key="2">
    <source>
        <dbReference type="EMBL" id="MBW48481.1"/>
    </source>
</evidence>
<sequence>MALVFSIELLITSLLTLRLDCALCRCLTGGELVGVCLTIDSTPGLVTLEVEFYRKQAEIDYVVILVF</sequence>